<accession>A0A1S9PFT7</accession>
<dbReference type="OrthoDB" id="1415894at2"/>
<dbReference type="EMBL" id="MBTF01000012">
    <property type="protein sequence ID" value="OOQ59825.1"/>
    <property type="molecule type" value="Genomic_DNA"/>
</dbReference>
<gene>
    <name evidence="1" type="ORF">BC343_06680</name>
</gene>
<keyword evidence="2" id="KW-1185">Reference proteome</keyword>
<evidence type="ECO:0000313" key="1">
    <source>
        <dbReference type="EMBL" id="OOQ59825.1"/>
    </source>
</evidence>
<evidence type="ECO:0000313" key="2">
    <source>
        <dbReference type="Proteomes" id="UP000189739"/>
    </source>
</evidence>
<evidence type="ECO:0008006" key="3">
    <source>
        <dbReference type="Google" id="ProtNLM"/>
    </source>
</evidence>
<proteinExistence type="predicted"/>
<comment type="caution">
    <text evidence="1">The sequence shown here is derived from an EMBL/GenBank/DDBJ whole genome shotgun (WGS) entry which is preliminary data.</text>
</comment>
<dbReference type="Proteomes" id="UP000189739">
    <property type="component" value="Unassembled WGS sequence"/>
</dbReference>
<reference evidence="1 2" key="1">
    <citation type="submission" date="2016-07" db="EMBL/GenBank/DDBJ databases">
        <title>Genomic analysis of zinc-resistant bacterium Mucilaginibacter pedocola TBZ30.</title>
        <authorList>
            <person name="Huang J."/>
            <person name="Tang J."/>
        </authorList>
    </citation>
    <scope>NUCLEOTIDE SEQUENCE [LARGE SCALE GENOMIC DNA]</scope>
    <source>
        <strain evidence="1 2">TBZ30</strain>
    </source>
</reference>
<protein>
    <recommendedName>
        <fullName evidence="3">Pentapeptide repeat-containing protein</fullName>
    </recommendedName>
</protein>
<dbReference type="Pfam" id="PF13576">
    <property type="entry name" value="Pentapeptide_3"/>
    <property type="match status" value="1"/>
</dbReference>
<sequence>MCNFQRKDHPGITCKISIISSGKLLSEKMPLDKKGLCIFHSRDIDFKLKNKFDRWLDAMLGQSRKHVPDDDEYEHRLVSGEPGPFVFDLRGAYLIGKERGSKETGKVTEILIRSIEFEYDTEVKLDYAEIADPLRIENCQVKKGILNFKHTIVNAELFITNTHIGTLSFNDARLNGGLLMRNCDLVNYAEFGGMVVRNVFQLSDVHFKTHAFFNSTNFACESVLIENTDFLGKAEFGLATFHGDVEIQESRFDQLLSFSNATFKGPVCFTGNKYEDNVQFTSNDRSNRMFYEEVRFIFIDKFSEVQQRLIFDNVNYYLISGPDRKELAALERRNKVTVGAGCIKYRVQTPLIHIDTRDVTGNIARELAYSFTNYFTSSTGSNLGVEFVDKRIDSLSLFYFTDEDISQVEFKRRLKKAETGYWDSGPPGPDDVEEAEISRKVDNYVSKYAIMVKMAMLRDRGQWSSIDTKDVLEAVSFTGIDKRTMELNQTINFYIDIMKIRKIVAQANSQVNIAEVIKKVEFKPKVQPYSEADFEEIKGVLTRLNEAELQELRQDLVVLPADEMDFTAMEKISLRLNEFAAKHGVSIVDGIASSAIFEILKAIMIG</sequence>
<name>A0A1S9PFT7_9SPHI</name>
<dbReference type="AlphaFoldDB" id="A0A1S9PFT7"/>
<dbReference type="RefSeq" id="WP_078348580.1">
    <property type="nucleotide sequence ID" value="NZ_MBTF01000012.1"/>
</dbReference>
<dbReference type="STRING" id="1792845.BC343_06680"/>
<organism evidence="1 2">
    <name type="scientific">Mucilaginibacter pedocola</name>
    <dbReference type="NCBI Taxonomy" id="1792845"/>
    <lineage>
        <taxon>Bacteria</taxon>
        <taxon>Pseudomonadati</taxon>
        <taxon>Bacteroidota</taxon>
        <taxon>Sphingobacteriia</taxon>
        <taxon>Sphingobacteriales</taxon>
        <taxon>Sphingobacteriaceae</taxon>
        <taxon>Mucilaginibacter</taxon>
    </lineage>
</organism>
<dbReference type="InterPro" id="IPR001646">
    <property type="entry name" value="5peptide_repeat"/>
</dbReference>